<proteinExistence type="predicted"/>
<dbReference type="AlphaFoldDB" id="I1D7V3"/>
<gene>
    <name evidence="2" type="ORF">SacglDRAFT_04197</name>
</gene>
<dbReference type="InterPro" id="IPR007278">
    <property type="entry name" value="DUF397"/>
</dbReference>
<evidence type="ECO:0000259" key="1">
    <source>
        <dbReference type="Pfam" id="PF04149"/>
    </source>
</evidence>
<sequence length="82" mass="8407">MDRAISSGGAAVSAGSLTDVTWRKSSHSGSMGNCVEVARLASGDVAVRNSRDPHGPALVYTKAEIAAFLAGAKDGEFDDLAR</sequence>
<organism evidence="2 3">
    <name type="scientific">Saccharomonospora glauca K62</name>
    <dbReference type="NCBI Taxonomy" id="928724"/>
    <lineage>
        <taxon>Bacteria</taxon>
        <taxon>Bacillati</taxon>
        <taxon>Actinomycetota</taxon>
        <taxon>Actinomycetes</taxon>
        <taxon>Pseudonocardiales</taxon>
        <taxon>Pseudonocardiaceae</taxon>
        <taxon>Saccharomonospora</taxon>
    </lineage>
</organism>
<dbReference type="RefSeq" id="WP_005466893.1">
    <property type="nucleotide sequence ID" value="NZ_CM001484.1"/>
</dbReference>
<keyword evidence="3" id="KW-1185">Reference proteome</keyword>
<dbReference type="eggNOG" id="ENOG503315W">
    <property type="taxonomic scope" value="Bacteria"/>
</dbReference>
<name>I1D7V3_9PSEU</name>
<dbReference type="STRING" id="928724.SacglDRAFT_04197"/>
<dbReference type="OrthoDB" id="4558943at2"/>
<dbReference type="Pfam" id="PF04149">
    <property type="entry name" value="DUF397"/>
    <property type="match status" value="1"/>
</dbReference>
<dbReference type="HOGENOM" id="CLU_131550_1_0_11"/>
<evidence type="ECO:0000313" key="2">
    <source>
        <dbReference type="EMBL" id="EIF01028.1"/>
    </source>
</evidence>
<accession>I1D7V3</accession>
<feature type="domain" description="DUF397" evidence="1">
    <location>
        <begin position="21"/>
        <end position="73"/>
    </location>
</feature>
<dbReference type="EMBL" id="CM001484">
    <property type="protein sequence ID" value="EIF01028.1"/>
    <property type="molecule type" value="Genomic_DNA"/>
</dbReference>
<reference evidence="2 3" key="1">
    <citation type="submission" date="2011-09" db="EMBL/GenBank/DDBJ databases">
        <authorList>
            <consortium name="US DOE Joint Genome Institute (JGI-PGF)"/>
            <person name="Lucas S."/>
            <person name="Han J."/>
            <person name="Lapidus A."/>
            <person name="Cheng J.-F."/>
            <person name="Goodwin L."/>
            <person name="Pitluck S."/>
            <person name="Peters L."/>
            <person name="Land M.L."/>
            <person name="Hauser L."/>
            <person name="Brambilla E."/>
            <person name="Klenk H.-P."/>
            <person name="Woyke T.J."/>
        </authorList>
    </citation>
    <scope>NUCLEOTIDE SEQUENCE [LARGE SCALE GENOMIC DNA]</scope>
    <source>
        <strain evidence="2 3">K62</strain>
    </source>
</reference>
<reference evidence="3" key="2">
    <citation type="submission" date="2012-01" db="EMBL/GenBank/DDBJ databases">
        <title>Noncontiguous Finished sequence of chromosome of Saccharomonospora glauca K62.</title>
        <authorList>
            <consortium name="US DOE Joint Genome Institute"/>
            <person name="Lucas S."/>
            <person name="Han J."/>
            <person name="Lapidus A."/>
            <person name="Cheng J.-F."/>
            <person name="Goodwin L."/>
            <person name="Pitluck S."/>
            <person name="Peters L."/>
            <person name="Mikhailova N."/>
            <person name="Held B."/>
            <person name="Detter J.C."/>
            <person name="Han C."/>
            <person name="Tapia R."/>
            <person name="Land M."/>
            <person name="Hauser L."/>
            <person name="Kyrpides N."/>
            <person name="Ivanova N."/>
            <person name="Pagani I."/>
            <person name="Brambilla E.-M."/>
            <person name="Klenk H.-P."/>
            <person name="Woyke T."/>
        </authorList>
    </citation>
    <scope>NUCLEOTIDE SEQUENCE [LARGE SCALE GENOMIC DNA]</scope>
    <source>
        <strain evidence="3">K62</strain>
    </source>
</reference>
<dbReference type="Proteomes" id="UP000005087">
    <property type="component" value="Chromosome"/>
</dbReference>
<protein>
    <recommendedName>
        <fullName evidence="1">DUF397 domain-containing protein</fullName>
    </recommendedName>
</protein>
<evidence type="ECO:0000313" key="3">
    <source>
        <dbReference type="Proteomes" id="UP000005087"/>
    </source>
</evidence>